<dbReference type="STRING" id="994479.GCA_000194155_04990"/>
<comment type="caution">
    <text evidence="1">The sequence shown here is derived from an EMBL/GenBank/DDBJ whole genome shotgun (WGS) entry which is preliminary data.</text>
</comment>
<reference evidence="1" key="1">
    <citation type="submission" date="2017-12" db="EMBL/GenBank/DDBJ databases">
        <title>Sequencing the genomes of 1000 Actinobacteria strains.</title>
        <authorList>
            <person name="Klenk H.-P."/>
        </authorList>
    </citation>
    <scope>NUCLEOTIDE SEQUENCE [LARGE SCALE GENOMIC DNA]</scope>
    <source>
        <strain evidence="1">DSM 44228</strain>
    </source>
</reference>
<dbReference type="OrthoDB" id="5508807at2"/>
<evidence type="ECO:0000313" key="2">
    <source>
        <dbReference type="Proteomes" id="UP000233786"/>
    </source>
</evidence>
<dbReference type="InterPro" id="IPR013493">
    <property type="entry name" value="CHP02677"/>
</dbReference>
<proteinExistence type="predicted"/>
<dbReference type="AlphaFoldDB" id="A0A2N3Y7D5"/>
<name>A0A2N3Y7D5_SACSN</name>
<gene>
    <name evidence="1" type="ORF">A8926_6970</name>
</gene>
<accession>A0A2N3Y7D5</accession>
<evidence type="ECO:0000313" key="1">
    <source>
        <dbReference type="EMBL" id="PKW18837.1"/>
    </source>
</evidence>
<dbReference type="Pfam" id="PF09660">
    <property type="entry name" value="DUF2397"/>
    <property type="match status" value="1"/>
</dbReference>
<dbReference type="RefSeq" id="WP_010310429.1">
    <property type="nucleotide sequence ID" value="NZ_CP061007.1"/>
</dbReference>
<keyword evidence="2" id="KW-1185">Reference proteome</keyword>
<sequence length="502" mass="56124">MFVFTTTERADLHTAALYAFGEANERLETALTFDDVHTRLRSVGWFEPVSDEEFDATLSRLRQWGLVDVVQNHAAHYTTAEDYERKNLQYLLTKRGEAAFEGVQHALTVLASSGALQTAVLDAIAERLGELHSLMTAAVSSDRRIYTTLMELEGHLDALRTNTKQFNGELQRLLRADQPDMATFQEVKSATVGYLQEFVTNLDQRRHTIREAVGLVEALGVDALHRRAVLGAELPKLNASDPAAEWLRHRVAKWAGLRGWFRPVDGASPRVDELQDIARRAIVQLLRALDRMSDVRRRSTSAAADFRALAKWFAASGSEAEAHRLFNAAFGMWPARHAHLAHEDGELISSAESWAQAPPVPISPLLRNSGRTERIARTGKVRDVDEVRRLRREQARQERAELEAAWQQLATPGPMRLSGIGELDHDSFHRLLELIGRAVAASEDSTDVRRAMTSDGRVEILLRSPHDEATATVRTPRGVFNGPDFVIDIRTTGSRSRAEEAQ</sequence>
<organism evidence="1 2">
    <name type="scientific">Saccharopolyspora spinosa</name>
    <dbReference type="NCBI Taxonomy" id="60894"/>
    <lineage>
        <taxon>Bacteria</taxon>
        <taxon>Bacillati</taxon>
        <taxon>Actinomycetota</taxon>
        <taxon>Actinomycetes</taxon>
        <taxon>Pseudonocardiales</taxon>
        <taxon>Pseudonocardiaceae</taxon>
        <taxon>Saccharopolyspora</taxon>
    </lineage>
</organism>
<protein>
    <submittedName>
        <fullName evidence="1">Uncharacterized protein (TIGR02677 family)</fullName>
    </submittedName>
</protein>
<dbReference type="Proteomes" id="UP000233786">
    <property type="component" value="Unassembled WGS sequence"/>
</dbReference>
<dbReference type="EMBL" id="PJNB01000001">
    <property type="protein sequence ID" value="PKW18837.1"/>
    <property type="molecule type" value="Genomic_DNA"/>
</dbReference>
<dbReference type="NCBIfam" id="TIGR02677">
    <property type="entry name" value="TIGR02677 family protein"/>
    <property type="match status" value="1"/>
</dbReference>